<dbReference type="GO" id="GO:0009089">
    <property type="term" value="P:lysine biosynthetic process via diaminopimelate"/>
    <property type="evidence" value="ECO:0007669"/>
    <property type="project" value="TreeGrafter"/>
</dbReference>
<organism evidence="5 7">
    <name type="scientific">Lactobacillus gigeriorum DSM 23908 = CRBIP 24.85</name>
    <dbReference type="NCBI Taxonomy" id="1423751"/>
    <lineage>
        <taxon>Bacteria</taxon>
        <taxon>Bacillati</taxon>
        <taxon>Bacillota</taxon>
        <taxon>Bacilli</taxon>
        <taxon>Lactobacillales</taxon>
        <taxon>Lactobacillaceae</taxon>
        <taxon>Lactobacillus</taxon>
    </lineage>
</organism>
<evidence type="ECO:0000259" key="4">
    <source>
        <dbReference type="Pfam" id="PF07687"/>
    </source>
</evidence>
<gene>
    <name evidence="5" type="ORF">BN52_06095</name>
    <name evidence="6" type="ORF">FC38_GL001844</name>
</gene>
<proteinExistence type="predicted"/>
<accession>I7LFK9</accession>
<dbReference type="GO" id="GO:0005829">
    <property type="term" value="C:cytosol"/>
    <property type="evidence" value="ECO:0007669"/>
    <property type="project" value="TreeGrafter"/>
</dbReference>
<evidence type="ECO:0000313" key="7">
    <source>
        <dbReference type="Proteomes" id="UP000009326"/>
    </source>
</evidence>
<dbReference type="InterPro" id="IPR002933">
    <property type="entry name" value="Peptidase_M20"/>
</dbReference>
<keyword evidence="3" id="KW-0378">Hydrolase</keyword>
<dbReference type="Pfam" id="PF07687">
    <property type="entry name" value="M20_dimer"/>
    <property type="match status" value="1"/>
</dbReference>
<dbReference type="SUPFAM" id="SSF53187">
    <property type="entry name" value="Zn-dependent exopeptidases"/>
    <property type="match status" value="1"/>
</dbReference>
<keyword evidence="8" id="KW-1185">Reference proteome</keyword>
<dbReference type="InterPro" id="IPR051458">
    <property type="entry name" value="Cyt/Met_Dipeptidase"/>
</dbReference>
<dbReference type="Pfam" id="PF01546">
    <property type="entry name" value="Peptidase_M20"/>
    <property type="match status" value="1"/>
</dbReference>
<name>I7LFK9_9LACO</name>
<evidence type="ECO:0000256" key="3">
    <source>
        <dbReference type="ARBA" id="ARBA00022801"/>
    </source>
</evidence>
<reference evidence="5 7" key="1">
    <citation type="submission" date="2012-06" db="EMBL/GenBank/DDBJ databases">
        <title>Draft genome sequence of Lactobacillus gigeriorum CRBIP 24.85T, isolated from chicken crop.</title>
        <authorList>
            <person name="Cousin S."/>
            <person name="Ma L."/>
            <person name="Creno S."/>
            <person name="Clermont D."/>
            <person name="Loux V."/>
            <person name="Bizet C."/>
            <person name="Bouchier C."/>
        </authorList>
    </citation>
    <scope>NUCLEOTIDE SEQUENCE [LARGE SCALE GENOMIC DNA]</scope>
    <source>
        <strain evidence="7">CRBIP 24.85T</strain>
        <strain evidence="5">Type strain: CRBIP 24.85</strain>
    </source>
</reference>
<dbReference type="Gene3D" id="3.30.70.360">
    <property type="match status" value="1"/>
</dbReference>
<dbReference type="GO" id="GO:0009014">
    <property type="term" value="F:succinyl-diaminopimelate desuccinylase activity"/>
    <property type="evidence" value="ECO:0007669"/>
    <property type="project" value="TreeGrafter"/>
</dbReference>
<evidence type="ECO:0000313" key="5">
    <source>
        <dbReference type="EMBL" id="CCI86758.1"/>
    </source>
</evidence>
<dbReference type="GO" id="GO:0008233">
    <property type="term" value="F:peptidase activity"/>
    <property type="evidence" value="ECO:0007669"/>
    <property type="project" value="UniProtKB-KW"/>
</dbReference>
<evidence type="ECO:0000256" key="2">
    <source>
        <dbReference type="ARBA" id="ARBA00022723"/>
    </source>
</evidence>
<dbReference type="EMBL" id="CAKC01000037">
    <property type="protein sequence ID" value="CCI86758.1"/>
    <property type="molecule type" value="Genomic_DNA"/>
</dbReference>
<evidence type="ECO:0000313" key="6">
    <source>
        <dbReference type="EMBL" id="KRN13790.1"/>
    </source>
</evidence>
<dbReference type="EMBL" id="AYZO01000009">
    <property type="protein sequence ID" value="KRN13790.1"/>
    <property type="molecule type" value="Genomic_DNA"/>
</dbReference>
<protein>
    <submittedName>
        <fullName evidence="6">Acetylornithine deacetylase succinyl-diaminopimelate desuccinylase-like protein</fullName>
    </submittedName>
    <submittedName>
        <fullName evidence="5">Peptidase M20</fullName>
    </submittedName>
</protein>
<dbReference type="PATRIC" id="fig|1423751.3.peg.1912"/>
<comment type="caution">
    <text evidence="5">The sequence shown here is derived from an EMBL/GenBank/DDBJ whole genome shotgun (WGS) entry which is preliminary data.</text>
</comment>
<dbReference type="OrthoDB" id="9761532at2"/>
<dbReference type="Gene3D" id="3.40.630.10">
    <property type="entry name" value="Zn peptidases"/>
    <property type="match status" value="1"/>
</dbReference>
<dbReference type="AlphaFoldDB" id="I7LFK9"/>
<dbReference type="RefSeq" id="WP_008472799.1">
    <property type="nucleotide sequence ID" value="NZ_AYZO01000009.1"/>
</dbReference>
<feature type="domain" description="Peptidase M20 dimerisation" evidence="4">
    <location>
        <begin position="194"/>
        <end position="337"/>
    </location>
</feature>
<keyword evidence="2" id="KW-0479">Metal-binding</keyword>
<dbReference type="PANTHER" id="PTHR43270">
    <property type="entry name" value="BETA-ALA-HIS DIPEPTIDASE"/>
    <property type="match status" value="1"/>
</dbReference>
<dbReference type="Proteomes" id="UP000009326">
    <property type="component" value="Unassembled WGS sequence"/>
</dbReference>
<dbReference type="InterPro" id="IPR011650">
    <property type="entry name" value="Peptidase_M20_dimer"/>
</dbReference>
<dbReference type="GO" id="GO:0006508">
    <property type="term" value="P:proteolysis"/>
    <property type="evidence" value="ECO:0007669"/>
    <property type="project" value="UniProtKB-KW"/>
</dbReference>
<keyword evidence="1" id="KW-0645">Protease</keyword>
<evidence type="ECO:0000313" key="8">
    <source>
        <dbReference type="Proteomes" id="UP000051521"/>
    </source>
</evidence>
<reference evidence="6 8" key="2">
    <citation type="journal article" date="2015" name="Genome Announc.">
        <title>Expanding the biotechnology potential of lactobacilli through comparative genomics of 213 strains and associated genera.</title>
        <authorList>
            <person name="Sun Z."/>
            <person name="Harris H.M."/>
            <person name="McCann A."/>
            <person name="Guo C."/>
            <person name="Argimon S."/>
            <person name="Zhang W."/>
            <person name="Yang X."/>
            <person name="Jeffery I.B."/>
            <person name="Cooney J.C."/>
            <person name="Kagawa T.F."/>
            <person name="Liu W."/>
            <person name="Song Y."/>
            <person name="Salvetti E."/>
            <person name="Wrobel A."/>
            <person name="Rasinkangas P."/>
            <person name="Parkhill J."/>
            <person name="Rea M.C."/>
            <person name="O'Sullivan O."/>
            <person name="Ritari J."/>
            <person name="Douillard F.P."/>
            <person name="Paul Ross R."/>
            <person name="Yang R."/>
            <person name="Briner A.E."/>
            <person name="Felis G.E."/>
            <person name="de Vos W.M."/>
            <person name="Barrangou R."/>
            <person name="Klaenhammer T.R."/>
            <person name="Caufield P.W."/>
            <person name="Cui Y."/>
            <person name="Zhang H."/>
            <person name="O'Toole P.W."/>
        </authorList>
    </citation>
    <scope>NUCLEOTIDE SEQUENCE [LARGE SCALE GENOMIC DNA]</scope>
    <source>
        <strain evidence="6 8">DSM 23908</strain>
    </source>
</reference>
<dbReference type="PANTHER" id="PTHR43270:SF8">
    <property type="entry name" value="DI- AND TRIPEPTIDASE DUG2-RELATED"/>
    <property type="match status" value="1"/>
</dbReference>
<dbReference type="GO" id="GO:0046872">
    <property type="term" value="F:metal ion binding"/>
    <property type="evidence" value="ECO:0007669"/>
    <property type="project" value="UniProtKB-KW"/>
</dbReference>
<dbReference type="Proteomes" id="UP000051521">
    <property type="component" value="Unassembled WGS sequence"/>
</dbReference>
<evidence type="ECO:0000256" key="1">
    <source>
        <dbReference type="ARBA" id="ARBA00022670"/>
    </source>
</evidence>
<dbReference type="STRING" id="1423751.FC38_GL001844"/>
<sequence>MTSLTEFAKEHFKDYNEFFELKTIAAQHLNQQKTADWLLAKFKQLKADVVEEWNDHGGPSNVFAEFKADSDKTVLFYNHYDTQPEGDIADWDSDPYRVTVKDGKLIVRGALDDKGELVTRLILIDYLKQTNQLPVNVKFFVEGEEEIGSSHIVEYTNAYRDRLKADLCIWEGGAKNSKGQLVVSGGLKGVSCIEVSVETANTDLHSSQASYAESAPWRLVQGLATLREVGTNRILIDGIYDDVDPISDEEREYVENYEFDSAKITQDSALTRPLLTDDPKLALVNEPTITINGLTSGYQKEGVKTVLPRSAKAKIDFRLSPNQDPERVAELTQKQLIKNGFSDLKVKYLVGQPGYRADITDPVIQLVLQQAKEVYGETGVQYVLNDFVAGPAYAFGNNLGLPLINYGIGNSSSNMHGANENVRFSDIEQILTLHEKVLHEVKQL</sequence>